<comment type="caution">
    <text evidence="1">The sequence shown here is derived from an EMBL/GenBank/DDBJ whole genome shotgun (WGS) entry which is preliminary data.</text>
</comment>
<evidence type="ECO:0000313" key="2">
    <source>
        <dbReference type="Proteomes" id="UP000735302"/>
    </source>
</evidence>
<proteinExistence type="predicted"/>
<keyword evidence="2" id="KW-1185">Reference proteome</keyword>
<dbReference type="AlphaFoldDB" id="A0AAV4B7W7"/>
<evidence type="ECO:0000313" key="1">
    <source>
        <dbReference type="EMBL" id="GFO14911.1"/>
    </source>
</evidence>
<gene>
    <name evidence="1" type="ORF">PoB_004141600</name>
</gene>
<sequence length="131" mass="14722">MVPQKKHVLRALDPIHHQGFRIALEVFRTSPIKSLYAEAGEPSLEHRRTRLAFNHVLKLKSLPRNPCHDIVFEAPLYDFSADSKSEPDFIANTYGSKLEENVAAAAYFAERPDCSKATRLKDGAVVFSAEL</sequence>
<dbReference type="EMBL" id="BLXT01004584">
    <property type="protein sequence ID" value="GFO14911.1"/>
    <property type="molecule type" value="Genomic_DNA"/>
</dbReference>
<reference evidence="1 2" key="1">
    <citation type="journal article" date="2021" name="Elife">
        <title>Chloroplast acquisition without the gene transfer in kleptoplastic sea slugs, Plakobranchus ocellatus.</title>
        <authorList>
            <person name="Maeda T."/>
            <person name="Takahashi S."/>
            <person name="Yoshida T."/>
            <person name="Shimamura S."/>
            <person name="Takaki Y."/>
            <person name="Nagai Y."/>
            <person name="Toyoda A."/>
            <person name="Suzuki Y."/>
            <person name="Arimoto A."/>
            <person name="Ishii H."/>
            <person name="Satoh N."/>
            <person name="Nishiyama T."/>
            <person name="Hasebe M."/>
            <person name="Maruyama T."/>
            <person name="Minagawa J."/>
            <person name="Obokata J."/>
            <person name="Shigenobu S."/>
        </authorList>
    </citation>
    <scope>NUCLEOTIDE SEQUENCE [LARGE SCALE GENOMIC DNA]</scope>
</reference>
<name>A0AAV4B7W7_9GAST</name>
<accession>A0AAV4B7W7</accession>
<protein>
    <submittedName>
        <fullName evidence="1">Ribonuclease hi</fullName>
    </submittedName>
</protein>
<dbReference type="Proteomes" id="UP000735302">
    <property type="component" value="Unassembled WGS sequence"/>
</dbReference>
<organism evidence="1 2">
    <name type="scientific">Plakobranchus ocellatus</name>
    <dbReference type="NCBI Taxonomy" id="259542"/>
    <lineage>
        <taxon>Eukaryota</taxon>
        <taxon>Metazoa</taxon>
        <taxon>Spiralia</taxon>
        <taxon>Lophotrochozoa</taxon>
        <taxon>Mollusca</taxon>
        <taxon>Gastropoda</taxon>
        <taxon>Heterobranchia</taxon>
        <taxon>Euthyneura</taxon>
        <taxon>Panpulmonata</taxon>
        <taxon>Sacoglossa</taxon>
        <taxon>Placobranchoidea</taxon>
        <taxon>Plakobranchidae</taxon>
        <taxon>Plakobranchus</taxon>
    </lineage>
</organism>